<dbReference type="Proteomes" id="UP001419268">
    <property type="component" value="Unassembled WGS sequence"/>
</dbReference>
<dbReference type="InterPro" id="IPR038538">
    <property type="entry name" value="MTERF_sf"/>
</dbReference>
<evidence type="ECO:0000313" key="4">
    <source>
        <dbReference type="EMBL" id="KAK9095215.1"/>
    </source>
</evidence>
<dbReference type="PANTHER" id="PTHR13068">
    <property type="entry name" value="CGI-12 PROTEIN-RELATED"/>
    <property type="match status" value="1"/>
</dbReference>
<gene>
    <name evidence="4" type="ORF">Scep_026684</name>
</gene>
<reference evidence="4 5" key="1">
    <citation type="submission" date="2024-01" db="EMBL/GenBank/DDBJ databases">
        <title>Genome assemblies of Stephania.</title>
        <authorList>
            <person name="Yang L."/>
        </authorList>
    </citation>
    <scope>NUCLEOTIDE SEQUENCE [LARGE SCALE GENOMIC DNA]</scope>
    <source>
        <strain evidence="4">JXDWG</strain>
        <tissue evidence="4">Leaf</tissue>
    </source>
</reference>
<protein>
    <recommendedName>
        <fullName evidence="6">Transcription termination factor MTEF18, mitochondrial</fullName>
    </recommendedName>
</protein>
<comment type="similarity">
    <text evidence="1">Belongs to the mTERF family.</text>
</comment>
<dbReference type="GO" id="GO:0003676">
    <property type="term" value="F:nucleic acid binding"/>
    <property type="evidence" value="ECO:0007669"/>
    <property type="project" value="InterPro"/>
</dbReference>
<evidence type="ECO:0000256" key="3">
    <source>
        <dbReference type="ARBA" id="ARBA00022946"/>
    </source>
</evidence>
<comment type="caution">
    <text evidence="4">The sequence shown here is derived from an EMBL/GenBank/DDBJ whole genome shotgun (WGS) entry which is preliminary data.</text>
</comment>
<keyword evidence="2" id="KW-0805">Transcription regulation</keyword>
<keyword evidence="2" id="KW-0804">Transcription</keyword>
<keyword evidence="5" id="KW-1185">Reference proteome</keyword>
<name>A0AAP0EKM3_9MAGN</name>
<proteinExistence type="inferred from homology"/>
<dbReference type="Gene3D" id="1.25.70.10">
    <property type="entry name" value="Transcription termination factor 3, mitochondrial"/>
    <property type="match status" value="2"/>
</dbReference>
<evidence type="ECO:0000256" key="1">
    <source>
        <dbReference type="ARBA" id="ARBA00007692"/>
    </source>
</evidence>
<dbReference type="EMBL" id="JBBNAG010000011">
    <property type="protein sequence ID" value="KAK9095215.1"/>
    <property type="molecule type" value="Genomic_DNA"/>
</dbReference>
<evidence type="ECO:0008006" key="6">
    <source>
        <dbReference type="Google" id="ProtNLM"/>
    </source>
</evidence>
<accession>A0AAP0EKM3</accession>
<dbReference type="PANTHER" id="PTHR13068:SF113">
    <property type="entry name" value="TRANSCRIPTION TERMINATION FACTOR MTEF18, MITOCHONDRIAL"/>
    <property type="match status" value="1"/>
</dbReference>
<dbReference type="Pfam" id="PF02536">
    <property type="entry name" value="mTERF"/>
    <property type="match status" value="1"/>
</dbReference>
<organism evidence="4 5">
    <name type="scientific">Stephania cephalantha</name>
    <dbReference type="NCBI Taxonomy" id="152367"/>
    <lineage>
        <taxon>Eukaryota</taxon>
        <taxon>Viridiplantae</taxon>
        <taxon>Streptophyta</taxon>
        <taxon>Embryophyta</taxon>
        <taxon>Tracheophyta</taxon>
        <taxon>Spermatophyta</taxon>
        <taxon>Magnoliopsida</taxon>
        <taxon>Ranunculales</taxon>
        <taxon>Menispermaceae</taxon>
        <taxon>Menispermoideae</taxon>
        <taxon>Cissampelideae</taxon>
        <taxon>Stephania</taxon>
    </lineage>
</organism>
<dbReference type="SMART" id="SM00733">
    <property type="entry name" value="Mterf"/>
    <property type="match status" value="4"/>
</dbReference>
<sequence length="555" mass="63794">MHFFPKLSFTIRHYTTLRKLPKLRKIPIKRRSQAILQAQQALIEYLHSTRSIPFTHAENITKNSLVSLSDLISKVDFSPQTFSRTFPRFLRYHPINEFEFFFESIGIPCSEIEGFLRPNEFFLSENANILNLACVLCGLGFPWNQLGKLYRVENSIFLECPDGVSARIDRIMGLGFDKVSAVGVCLVFPFVLSGRGEVRGEIDELLGVLKRVFVDCGGRSLVEGNVDAWCVVCRKVKFFYDLGCEKEALVELISSRLSVLVEIREEVLAKKFEFFSGMSASKEDIGLVLLRWPEILGYDLETPMFSVEGFFTSIGLSEKKLDSISRVFPFVLGKNKLENLPYLLRAIDLHEWFFEKIMNGDHHLLANVDNSSIDEEVAKGFEKSLEQIRLMKNQYHMMGKLNFLLGIGFGENLVTIKALSYLHGSRAELQERFDSLLNVGIKYSNLCKIVKLWPKVLNQKPDILEEKVSYLQNDLGCSLQDLDVFPGFLCFDLENRIKPRCEFHLWLSEKGLVRRHYSIASMIATSEKKFIARLYRIHPAAPKQWLEYFSSRANR</sequence>
<keyword evidence="2" id="KW-0806">Transcription termination</keyword>
<keyword evidence="3" id="KW-0809">Transit peptide</keyword>
<dbReference type="GO" id="GO:0006353">
    <property type="term" value="P:DNA-templated transcription termination"/>
    <property type="evidence" value="ECO:0007669"/>
    <property type="project" value="UniProtKB-KW"/>
</dbReference>
<dbReference type="AlphaFoldDB" id="A0AAP0EKM3"/>
<dbReference type="InterPro" id="IPR003690">
    <property type="entry name" value="MTERF"/>
</dbReference>
<evidence type="ECO:0000256" key="2">
    <source>
        <dbReference type="ARBA" id="ARBA00022472"/>
    </source>
</evidence>
<evidence type="ECO:0000313" key="5">
    <source>
        <dbReference type="Proteomes" id="UP001419268"/>
    </source>
</evidence>
<dbReference type="FunFam" id="1.25.70.10:FF:000017">
    <property type="entry name" value="Transcription termination factor MTEF18, mitochondrial"/>
    <property type="match status" value="1"/>
</dbReference>